<gene>
    <name evidence="11" type="ORF">OHB35_47760</name>
</gene>
<dbReference type="Pfam" id="PF00204">
    <property type="entry name" value="DNA_gyraseB"/>
    <property type="match status" value="1"/>
</dbReference>
<evidence type="ECO:0000256" key="5">
    <source>
        <dbReference type="ARBA" id="ARBA00022840"/>
    </source>
</evidence>
<evidence type="ECO:0000256" key="8">
    <source>
        <dbReference type="ARBA" id="ARBA00023235"/>
    </source>
</evidence>
<evidence type="ECO:0000256" key="1">
    <source>
        <dbReference type="ARBA" id="ARBA00000185"/>
    </source>
</evidence>
<dbReference type="EMBL" id="CP109135">
    <property type="protein sequence ID" value="WSD20332.1"/>
    <property type="molecule type" value="Genomic_DNA"/>
</dbReference>
<keyword evidence="12" id="KW-1185">Reference proteome</keyword>
<protein>
    <recommendedName>
        <fullName evidence="3">DNA topoisomerase (ATP-hydrolyzing)</fullName>
        <ecNumber evidence="3">5.6.2.2</ecNumber>
    </recommendedName>
</protein>
<keyword evidence="7" id="KW-0238">DNA-binding</keyword>
<dbReference type="PANTHER" id="PTHR45866:SF1">
    <property type="entry name" value="DNA GYRASE SUBUNIT B, MITOCHONDRIAL"/>
    <property type="match status" value="1"/>
</dbReference>
<name>A0ABZ1HP09_STRPH</name>
<dbReference type="Gene3D" id="3.30.565.10">
    <property type="entry name" value="Histidine kinase-like ATPase, C-terminal domain"/>
    <property type="match status" value="1"/>
</dbReference>
<evidence type="ECO:0000256" key="6">
    <source>
        <dbReference type="ARBA" id="ARBA00023029"/>
    </source>
</evidence>
<comment type="similarity">
    <text evidence="2">Belongs to the type II topoisomerase GyrB family.</text>
</comment>
<dbReference type="SUPFAM" id="SSF55874">
    <property type="entry name" value="ATPase domain of HSP90 chaperone/DNA topoisomerase II/histidine kinase"/>
    <property type="match status" value="1"/>
</dbReference>
<evidence type="ECO:0000256" key="2">
    <source>
        <dbReference type="ARBA" id="ARBA00010708"/>
    </source>
</evidence>
<evidence type="ECO:0000256" key="7">
    <source>
        <dbReference type="ARBA" id="ARBA00023125"/>
    </source>
</evidence>
<reference evidence="11 12" key="1">
    <citation type="submission" date="2022-10" db="EMBL/GenBank/DDBJ databases">
        <title>The complete genomes of actinobacterial strains from the NBC collection.</title>
        <authorList>
            <person name="Joergensen T.S."/>
            <person name="Alvarez Arevalo M."/>
            <person name="Sterndorff E.B."/>
            <person name="Faurdal D."/>
            <person name="Vuksanovic O."/>
            <person name="Mourched A.-S."/>
            <person name="Charusanti P."/>
            <person name="Shaw S."/>
            <person name="Blin K."/>
            <person name="Weber T."/>
        </authorList>
    </citation>
    <scope>NUCLEOTIDE SEQUENCE [LARGE SCALE GENOMIC DNA]</scope>
    <source>
        <strain evidence="11 12">NBC 01752</strain>
    </source>
</reference>
<accession>A0ABZ1HP09</accession>
<dbReference type="GO" id="GO:0005524">
    <property type="term" value="F:ATP binding"/>
    <property type="evidence" value="ECO:0007669"/>
    <property type="project" value="UniProtKB-KW"/>
</dbReference>
<dbReference type="InterPro" id="IPR013506">
    <property type="entry name" value="Topo_IIA_bsu_dom2"/>
</dbReference>
<keyword evidence="4" id="KW-0547">Nucleotide-binding</keyword>
<dbReference type="InterPro" id="IPR001241">
    <property type="entry name" value="Topo_IIA"/>
</dbReference>
<dbReference type="PRINTS" id="PR00418">
    <property type="entry name" value="TPI2FAMILY"/>
</dbReference>
<keyword evidence="5 11" id="KW-0067">ATP-binding</keyword>
<evidence type="ECO:0000256" key="3">
    <source>
        <dbReference type="ARBA" id="ARBA00012895"/>
    </source>
</evidence>
<dbReference type="EC" id="5.6.2.2" evidence="3"/>
<feature type="region of interest" description="Disordered" evidence="9">
    <location>
        <begin position="76"/>
        <end position="95"/>
    </location>
</feature>
<evidence type="ECO:0000259" key="10">
    <source>
        <dbReference type="Pfam" id="PF00204"/>
    </source>
</evidence>
<evidence type="ECO:0000256" key="4">
    <source>
        <dbReference type="ARBA" id="ARBA00022741"/>
    </source>
</evidence>
<dbReference type="InterPro" id="IPR014721">
    <property type="entry name" value="Ribsml_uS5_D2-typ_fold_subgr"/>
</dbReference>
<organism evidence="11 12">
    <name type="scientific">Streptomyces phaeochromogenes</name>
    <dbReference type="NCBI Taxonomy" id="1923"/>
    <lineage>
        <taxon>Bacteria</taxon>
        <taxon>Bacillati</taxon>
        <taxon>Actinomycetota</taxon>
        <taxon>Actinomycetes</taxon>
        <taxon>Kitasatosporales</taxon>
        <taxon>Streptomycetaceae</taxon>
        <taxon>Streptomyces</taxon>
        <taxon>Streptomyces phaeochromogenes group</taxon>
    </lineage>
</organism>
<dbReference type="Proteomes" id="UP001340816">
    <property type="component" value="Chromosome"/>
</dbReference>
<dbReference type="SUPFAM" id="SSF54211">
    <property type="entry name" value="Ribosomal protein S5 domain 2-like"/>
    <property type="match status" value="1"/>
</dbReference>
<evidence type="ECO:0000256" key="9">
    <source>
        <dbReference type="SAM" id="MobiDB-lite"/>
    </source>
</evidence>
<evidence type="ECO:0000313" key="12">
    <source>
        <dbReference type="Proteomes" id="UP001340816"/>
    </source>
</evidence>
<comment type="catalytic activity">
    <reaction evidence="1">
        <text>ATP-dependent breakage, passage and rejoining of double-stranded DNA.</text>
        <dbReference type="EC" id="5.6.2.2"/>
    </reaction>
</comment>
<proteinExistence type="inferred from homology"/>
<dbReference type="InterPro" id="IPR036890">
    <property type="entry name" value="HATPase_C_sf"/>
</dbReference>
<keyword evidence="8" id="KW-0413">Isomerase</keyword>
<dbReference type="Gene3D" id="3.30.230.10">
    <property type="match status" value="1"/>
</dbReference>
<dbReference type="InterPro" id="IPR020568">
    <property type="entry name" value="Ribosomal_Su5_D2-typ_SF"/>
</dbReference>
<evidence type="ECO:0000313" key="11">
    <source>
        <dbReference type="EMBL" id="WSD20332.1"/>
    </source>
</evidence>
<feature type="domain" description="DNA topoisomerase type IIA subunit B" evidence="10">
    <location>
        <begin position="231"/>
        <end position="389"/>
    </location>
</feature>
<dbReference type="PRINTS" id="PR01159">
    <property type="entry name" value="DNAGYRASEB"/>
</dbReference>
<keyword evidence="6" id="KW-0799">Topoisomerase</keyword>
<sequence length="394" mass="42058">MGGVFVSGEGTGYDAARIEVLEGREAVRKRPGMWVGSTGERGLHQMVFEVVGRAVNQVLADSSGSGFVDVTLTSDGGVRVSDDGPEGSVEAAGDTGGPDLEALLTSFHAGPELRGRHITDVGQFRAGLFVVNALSSRLTAEARCEGVRRAHEYARGVEVVPPAAVGPATGSGTTIAFWPDSEIFETTRCSFAVLAERFRQVAFLNRGLGISLTDERPAGGVRAVSFRFPEGVLDLVATLDAETGSGVQPDVIGFEREDPRMAGTMEVALLWTGSREERIVGFANSRATREGGTHVDGFRDGVAATVIAYARERGLPAADLDPRDDRICRSLTAVVSVKLDRPEYLGATGGLLGNTEVRDCVGEAVREHLGNWFEEEPERAAQFVDRVVRCVHQD</sequence>
<dbReference type="SMART" id="SM00433">
    <property type="entry name" value="TOP2c"/>
    <property type="match status" value="1"/>
</dbReference>
<dbReference type="PANTHER" id="PTHR45866">
    <property type="entry name" value="DNA GYRASE/TOPOISOMERASE SUBUNIT B"/>
    <property type="match status" value="1"/>
</dbReference>
<dbReference type="InterPro" id="IPR000565">
    <property type="entry name" value="Topo_IIA_B"/>
</dbReference>